<keyword evidence="3 5" id="KW-1133">Transmembrane helix</keyword>
<organism evidence="6 7">
    <name type="scientific">Amycolatopsis ultiminotia</name>
    <dbReference type="NCBI Taxonomy" id="543629"/>
    <lineage>
        <taxon>Bacteria</taxon>
        <taxon>Bacillati</taxon>
        <taxon>Actinomycetota</taxon>
        <taxon>Actinomycetes</taxon>
        <taxon>Pseudonocardiales</taxon>
        <taxon>Pseudonocardiaceae</taxon>
        <taxon>Amycolatopsis</taxon>
    </lineage>
</organism>
<accession>A0ABP6W4U1</accession>
<dbReference type="EMBL" id="BAAAZN010000006">
    <property type="protein sequence ID" value="GAA3545432.1"/>
    <property type="molecule type" value="Genomic_DNA"/>
</dbReference>
<name>A0ABP6W4U1_9PSEU</name>
<dbReference type="PANTHER" id="PTHR43847">
    <property type="entry name" value="BLL3993 PROTEIN"/>
    <property type="match status" value="1"/>
</dbReference>
<dbReference type="Pfam" id="PF04140">
    <property type="entry name" value="ICMT"/>
    <property type="match status" value="1"/>
</dbReference>
<dbReference type="Proteomes" id="UP001500689">
    <property type="component" value="Unassembled WGS sequence"/>
</dbReference>
<feature type="transmembrane region" description="Helical" evidence="5">
    <location>
        <begin position="131"/>
        <end position="157"/>
    </location>
</feature>
<dbReference type="RefSeq" id="WP_344860225.1">
    <property type="nucleotide sequence ID" value="NZ_BAAAZN010000006.1"/>
</dbReference>
<comment type="subcellular location">
    <subcellularLocation>
        <location evidence="1">Membrane</location>
        <topology evidence="1">Multi-pass membrane protein</topology>
    </subcellularLocation>
</comment>
<keyword evidence="7" id="KW-1185">Reference proteome</keyword>
<dbReference type="InterPro" id="IPR052527">
    <property type="entry name" value="Metal_cation-efflux_comp"/>
</dbReference>
<proteinExistence type="predicted"/>
<sequence>MFTAVQVTSWLWLLLEISLVIRDRVRGTGSAGADRGTRWVVVGLTLSATLAATVFEFLLPAGSALRFSSPGIPGWAQVTGLGVMCAGLVLRGCSVLVLGKAFRTTVEVDRGQRVVTRGPYRWVRHPSYTGVLLLAAGYGLAAGNWLSFALTVVLPLVSVLVRVTVEEQALVRVLGRPYETYRAGTKRLVPGVW</sequence>
<evidence type="ECO:0000256" key="5">
    <source>
        <dbReference type="SAM" id="Phobius"/>
    </source>
</evidence>
<dbReference type="InterPro" id="IPR007269">
    <property type="entry name" value="ICMT_MeTrfase"/>
</dbReference>
<protein>
    <submittedName>
        <fullName evidence="6">Phosphatidylethanolamine N-methyltransferase family protein</fullName>
    </submittedName>
</protein>
<keyword evidence="4 5" id="KW-0472">Membrane</keyword>
<keyword evidence="2 5" id="KW-0812">Transmembrane</keyword>
<feature type="transmembrane region" description="Helical" evidence="5">
    <location>
        <begin position="38"/>
        <end position="59"/>
    </location>
</feature>
<gene>
    <name evidence="6" type="ORF">GCM10022222_31270</name>
</gene>
<dbReference type="PANTHER" id="PTHR43847:SF1">
    <property type="entry name" value="BLL3993 PROTEIN"/>
    <property type="match status" value="1"/>
</dbReference>
<evidence type="ECO:0000256" key="1">
    <source>
        <dbReference type="ARBA" id="ARBA00004141"/>
    </source>
</evidence>
<comment type="caution">
    <text evidence="6">The sequence shown here is derived from an EMBL/GenBank/DDBJ whole genome shotgun (WGS) entry which is preliminary data.</text>
</comment>
<evidence type="ECO:0000313" key="7">
    <source>
        <dbReference type="Proteomes" id="UP001500689"/>
    </source>
</evidence>
<evidence type="ECO:0000256" key="2">
    <source>
        <dbReference type="ARBA" id="ARBA00022692"/>
    </source>
</evidence>
<evidence type="ECO:0000256" key="3">
    <source>
        <dbReference type="ARBA" id="ARBA00022989"/>
    </source>
</evidence>
<dbReference type="Gene3D" id="1.20.120.1630">
    <property type="match status" value="1"/>
</dbReference>
<reference evidence="7" key="1">
    <citation type="journal article" date="2019" name="Int. J. Syst. Evol. Microbiol.">
        <title>The Global Catalogue of Microorganisms (GCM) 10K type strain sequencing project: providing services to taxonomists for standard genome sequencing and annotation.</title>
        <authorList>
            <consortium name="The Broad Institute Genomics Platform"/>
            <consortium name="The Broad Institute Genome Sequencing Center for Infectious Disease"/>
            <person name="Wu L."/>
            <person name="Ma J."/>
        </authorList>
    </citation>
    <scope>NUCLEOTIDE SEQUENCE [LARGE SCALE GENOMIC DNA]</scope>
    <source>
        <strain evidence="7">JCM 16898</strain>
    </source>
</reference>
<evidence type="ECO:0000256" key="4">
    <source>
        <dbReference type="ARBA" id="ARBA00023136"/>
    </source>
</evidence>
<evidence type="ECO:0000313" key="6">
    <source>
        <dbReference type="EMBL" id="GAA3545432.1"/>
    </source>
</evidence>